<dbReference type="NCBIfam" id="TIGR03661">
    <property type="entry name" value="T1SS_VCA0849"/>
    <property type="match status" value="1"/>
</dbReference>
<dbReference type="PATRIC" id="fig|399739.8.peg.1833"/>
<dbReference type="HOGENOM" id="CLU_225051_0_0_6"/>
<protein>
    <submittedName>
        <fullName evidence="4">Hemolysin-type calcium-binding region</fullName>
    </submittedName>
</protein>
<sequence>MTLDAQMLAYRGESQAPVAEAPPAAPSDADLTDVERLQAAIEAGVDPTLEGEATAAGPGAGGGAGGAGGGHSFVLLDEVGGALDPVIGFPTAGLPGGPEFPEGEPIATADAVPAVDGIPTGGTASNAVDEDGLPNGIVGGVNDLDGEATSVSGVLGYSFGPDGPGTFTWSTAGLAALDIASGGVPLTYQVSANGLVLTAFAGETVVFVVQVTNLLTGAYQFDLFAPLDHAAPPLGESDENDILYLFNYTITDGNGTPASGTLSILIDDDSPVLAESEGERPVVGGLVHEDALGIGNGEPGNLPAQTHQLIGGPGALDVLVNFGADGRGGFQLDTRPEALADLEALGLTSGKEALVYSVTVSDDGSTSTLTATAGEGGALVFTLVVTSDGGYVFTLAGPIDHPRTDGDDSERLGDKSLALDFSKLLIATDYDGDAVAGGFNPGSFVIDVEDDVPVLVEDGVKHCLTITYQGGDASYLNSYGYYIKGPGGEPVSGKIIWADTSSLTEGNSVTLHGLDPSEIGFFIIPNGGLNDVANGTEVTFQIVEGQWQAFIGDIPITGAGGAQALFDNPALNPAGKSHVQDNAAPGNQNWEDVSDGNSDNDYNDVNIQVAWTTKAPVGGTVHEDQLAAPYPGNPEAGQRLVISTDGGAGSLMALVSFGADGPGAFGLVGSETVAEVLGAQGLTSGGEPLVYNVSTTTDPDGNLISTLTATAAAEVGGYPVFTLVINADGSFRFELEGPIDHPRADGDDNELWSSEGVIGLDFTRLFTATDGDGDPLQLPEGAKGLFVINIQDDVPLPSHPNPQQPVVGGLVHEDALTPGNAEGNDQVLSVSGGAGTLDALVNFGADGRGGFQLSTEPGALTALQNLGLTSGGVALSYAVSADGTTLTATAGAKTIFTLTVGTDGSYEFLLQGPLDHPLQNGDDSETLGGSNLVLDFSGVLIATDGDGDPIAGGFAAGSFVIDVEDDVPVLKPVDPQRPALGGTVHEDLLFLPHSGNPDNGGQTLVVSTDGGAGSLSSLVSFGADGPGAFGLVENSVAKGLLDAQGLTSGGEGLVYEMVPTIVDGKLVSSTLTAVSAESLGSYPVFTLTVNADGSFHFELQGPIDHPVKDGDDDELWSNGGVFGIDFTQLITATDGDGDPLQMPVDAGGLFVIHVQDDVPELVDGANGHSLTLTYKGGDASYFNSYGYYIKGPDGIPLSGQIVWGNTTNLSGGDSITLHGLDPSQVGFFIIPNGGLNGAVSNAEVTFQIVNGQWKAFIGDTPINGAGGAHVLFDNPALNPAEKSHVQDNAAPGNQNWEDVNNLNSDNDYNDVNIQATWSGKLGGTVHEDKLQTPNQGNQESGQTLVVSTANGAGTLASLVAFGADGPGVFKLVETDAAITLLSPQGLKSGGEALDYVVSEQMVDGQPASVLVATAAGGYPVFELTVYANGDFKFELKGPIDHPLADGNDSELWSSNGYFGIDFTQLLKITDGDGDPLLLPKGLGGLFVINIEDDVPTLGVDALADAARLLKVALDETVGDQDRYAANDSDDGYVNDDAANALAQVQTNVLGGLVSLFSISGSYGADGEGTTVGSMSFVGVPQGGLLTNLQATDGGAIKLVPAGSDTLNGIDTQGHTVFTIKIVDVGGGELQLQTTLFEAIRHGDNDGRFDESIDLLITAGGPLQLLYQVTRTDADGDPVTASGRVTLADGNSSVFSFDDDGPQQTVEVCLTADLAGLKVSLDETVGASDRYAAGESEVGEAYSQTDSNTPPPHLARSVTSIEGGLTALFKAVGDYGSDGQGSLSGQLSFVGFPALGGLATTLSSTAGGAITLYLEGDAVVGRDANGGDPVLRIELVQVNGQPQLQTTLYEAIRHGDNSTFDESVDLLLTGQNSLGLRYEVVRVDGDGDEVRASADISLANANSSMFSFDDDGPVLLSEPECLQAAEISGLIVSGQLQVDFGSDGFGAFDLSGSQPPEGSGLIYTVQPGNDGSSTLTATTSSGDVFFILTVKADGSYTFELVNARPVTTVEYDFRQISAGGPTPSFTLTGADGFSLTISGADGNANNDPDNVNPSNQGLGVNNNLIKGSDVVTLKFSEEVYNATLLIDKFRAQNLNNADKLTWKAYDADGNLLAQGTYSPPVGTGENEVTTFNLLSHAQFDAGYSAADLAGGFNELRFGAANGDYRILTLEVERQFLPPDLQLQFKLSMTDGDGDPLHTVLDVCFVDATPVIFQVDEDELAGGNSDYDGVGTQAAGSIASLLFGESPSVSWSGDTSSLPNLTSGGKPVVYEVDGNQLLATAGGASIFTVTLNPNGSFTFHLQGPVDHPQGDGNDEEMLTLDLTGMLQPSSGTTLLGEFKILIEDDVPITANDKPDCIVQSAPPLVNLTLVLDISLSMAGDKLTALKQAVISLAQGYAGLSAPVHVNLITFNSGAAEIGDFTFSSVGDAGYTALLTAVNGLTASGFTNYEQALSVAKAQVLSDISAPGADPAQQHKLYFISDGEPTVGAQGATLTTWIANNWTNFIGNVDGDGDSATNSFTAHSVGISFTGSFMGQIASDGSVINSTPASLSATLLDLADLGGSVSGDVLANDSLGADGLGRIESVSVDGQTFSLNDAGDGILVSGVGSVTWSFNAMTAELTLNTATGTLKIHLDGVNAGQFDFAAKSGLSFGPSGQLTQSFTYVVSDGDGDRASANLDICIRGDRSVLVVGSNADDEQGSNVLHHVPSQFDDGKGAIEGTFGNDVLVGDLGGAADPVVKPAENYNIALILDRSGSMADDPDGSGGYGSRLALLKDAVNAFIGKLGTHTGQINIALISFSSSASLLLSGTLAQIQTALAAPNNVLMALTASGATNYEAAMQQANAWFGGVEVNGYNNLAYFLTDGDPTTYNGDNSNSGSTVNFNDVNRALDDATTLMARAEVHAIGIGTGVNSNVLRFFDNTDVTGQGSLSFGGGNTVNGAVGEPQIVTTPSQLFAVLDPGSSTDGGYASLGDDHLVAGVGDDYLFGDSLNTLWIDASKAPGYQVLVDHLTTTLGATPTQTQIMDFIRLNAEKLGASVPGVGGNDVLEGGAGNDWLFGQGGDDILIGGAGNDVLFGGSGKDTFVWNAGDRGGNYHDVVKDFGLGDKLDLSDLLVGVSDSGNANVLDDYLSFSFTATNTVISVSSSGNVADASTIDQTITLENTLLGGGMGNAADIIQGMLDNQQLVA</sequence>
<dbReference type="eggNOG" id="COG2304">
    <property type="taxonomic scope" value="Bacteria"/>
</dbReference>
<dbReference type="Pfam" id="PF13448">
    <property type="entry name" value="DUF4114"/>
    <property type="match status" value="2"/>
</dbReference>
<dbReference type="InterPro" id="IPR019960">
    <property type="entry name" value="T1SS_VCA0849"/>
</dbReference>
<dbReference type="InterPro" id="IPR043824">
    <property type="entry name" value="DUF5801"/>
</dbReference>
<evidence type="ECO:0000313" key="4">
    <source>
        <dbReference type="EMBL" id="ABP84570.1"/>
    </source>
</evidence>
<evidence type="ECO:0000256" key="1">
    <source>
        <dbReference type="ARBA" id="ARBA00022837"/>
    </source>
</evidence>
<reference evidence="4" key="1">
    <citation type="submission" date="2007-04" db="EMBL/GenBank/DDBJ databases">
        <title>Complete sequence of Pseudomonas mendocina ymp.</title>
        <authorList>
            <consortium name="US DOE Joint Genome Institute"/>
            <person name="Copeland A."/>
            <person name="Lucas S."/>
            <person name="Lapidus A."/>
            <person name="Barry K."/>
            <person name="Glavina del Rio T."/>
            <person name="Dalin E."/>
            <person name="Tice H."/>
            <person name="Pitluck S."/>
            <person name="Kiss H."/>
            <person name="Brettin T."/>
            <person name="Detter J.C."/>
            <person name="Bruce D."/>
            <person name="Han C."/>
            <person name="Schmutz J."/>
            <person name="Larimer F."/>
            <person name="Land M."/>
            <person name="Hauser L."/>
            <person name="Kyrpides N."/>
            <person name="Mikhailova N."/>
            <person name="Hersman L."/>
            <person name="Dubois J."/>
            <person name="Maurice P."/>
            <person name="Richardson P."/>
        </authorList>
    </citation>
    <scope>NUCLEOTIDE SEQUENCE [LARGE SCALE GENOMIC DNA]</scope>
    <source>
        <strain evidence="4">Ymp</strain>
    </source>
</reference>
<dbReference type="CDD" id="cd00198">
    <property type="entry name" value="vWFA"/>
    <property type="match status" value="2"/>
</dbReference>
<dbReference type="STRING" id="399739.Pmen_1806"/>
<dbReference type="InterPro" id="IPR025193">
    <property type="entry name" value="DUF4114"/>
</dbReference>
<proteinExistence type="predicted"/>
<evidence type="ECO:0000256" key="2">
    <source>
        <dbReference type="SAM" id="MobiDB-lite"/>
    </source>
</evidence>
<dbReference type="InterPro" id="IPR019959">
    <property type="entry name" value="T1SS-143_rpt-cont_dom"/>
</dbReference>
<dbReference type="InterPro" id="IPR036465">
    <property type="entry name" value="vWFA_dom_sf"/>
</dbReference>
<dbReference type="PROSITE" id="PS50234">
    <property type="entry name" value="VWFA"/>
    <property type="match status" value="2"/>
</dbReference>
<gene>
    <name evidence="4" type="ordered locus">Pmen_1806</name>
</gene>
<dbReference type="Gene3D" id="3.40.50.410">
    <property type="entry name" value="von Willebrand factor, type A domain"/>
    <property type="match status" value="2"/>
</dbReference>
<feature type="domain" description="VWFA" evidence="3">
    <location>
        <begin position="2364"/>
        <end position="2566"/>
    </location>
</feature>
<dbReference type="InterPro" id="IPR047777">
    <property type="entry name" value="LapA-like_RM"/>
</dbReference>
<dbReference type="PROSITE" id="PS00330">
    <property type="entry name" value="HEMOLYSIN_CALCIUM"/>
    <property type="match status" value="2"/>
</dbReference>
<dbReference type="PRINTS" id="PR00313">
    <property type="entry name" value="CABNDNGRPT"/>
</dbReference>
<dbReference type="Pfam" id="PF00353">
    <property type="entry name" value="HemolysinCabind"/>
    <property type="match status" value="2"/>
</dbReference>
<dbReference type="NCBIfam" id="NF033682">
    <property type="entry name" value="retention_LapA"/>
    <property type="match status" value="1"/>
</dbReference>
<evidence type="ECO:0000259" key="3">
    <source>
        <dbReference type="PROSITE" id="PS50234"/>
    </source>
</evidence>
<accession>A4XTA4</accession>
<feature type="domain" description="VWFA" evidence="3">
    <location>
        <begin position="2743"/>
        <end position="2914"/>
    </location>
</feature>
<dbReference type="InterPro" id="IPR001343">
    <property type="entry name" value="Hemolysn_Ca-bd"/>
</dbReference>
<dbReference type="EMBL" id="CP000680">
    <property type="protein sequence ID" value="ABP84570.1"/>
    <property type="molecule type" value="Genomic_DNA"/>
</dbReference>
<dbReference type="eggNOG" id="COG2931">
    <property type="taxonomic scope" value="Bacteria"/>
</dbReference>
<dbReference type="SUPFAM" id="SSF53300">
    <property type="entry name" value="vWA-like"/>
    <property type="match status" value="2"/>
</dbReference>
<dbReference type="SUPFAM" id="SSF51120">
    <property type="entry name" value="beta-Roll"/>
    <property type="match status" value="1"/>
</dbReference>
<keyword evidence="1" id="KW-0106">Calcium</keyword>
<organism evidence="4">
    <name type="scientific">Ectopseudomonas mendocina (strain ymp)</name>
    <name type="common">Pseudomonas mendocina</name>
    <dbReference type="NCBI Taxonomy" id="399739"/>
    <lineage>
        <taxon>Bacteria</taxon>
        <taxon>Pseudomonadati</taxon>
        <taxon>Pseudomonadota</taxon>
        <taxon>Gammaproteobacteria</taxon>
        <taxon>Pseudomonadales</taxon>
        <taxon>Pseudomonadaceae</taxon>
        <taxon>Ectopseudomonas</taxon>
    </lineage>
</organism>
<feature type="region of interest" description="Disordered" evidence="2">
    <location>
        <begin position="44"/>
        <end position="64"/>
    </location>
</feature>
<dbReference type="NCBIfam" id="TIGR03660">
    <property type="entry name" value="T1SS_rpt_143"/>
    <property type="match status" value="1"/>
</dbReference>
<name>A4XTA4_ECTM1</name>
<dbReference type="InterPro" id="IPR018511">
    <property type="entry name" value="Hemolysin-typ_Ca-bd_CS"/>
</dbReference>
<dbReference type="Pfam" id="PF19116">
    <property type="entry name" value="DUF5801"/>
    <property type="match status" value="2"/>
</dbReference>
<dbReference type="SMART" id="SM00327">
    <property type="entry name" value="VWA"/>
    <property type="match status" value="2"/>
</dbReference>
<dbReference type="InterPro" id="IPR002035">
    <property type="entry name" value="VWF_A"/>
</dbReference>
<feature type="compositionally biased region" description="Low complexity" evidence="2">
    <location>
        <begin position="2038"/>
        <end position="2054"/>
    </location>
</feature>
<dbReference type="GO" id="GO:0005509">
    <property type="term" value="F:calcium ion binding"/>
    <property type="evidence" value="ECO:0007669"/>
    <property type="project" value="InterPro"/>
</dbReference>
<dbReference type="Pfam" id="PF13519">
    <property type="entry name" value="VWA_2"/>
    <property type="match status" value="2"/>
</dbReference>
<dbReference type="KEGG" id="pmy:Pmen_1806"/>
<feature type="region of interest" description="Disordered" evidence="2">
    <location>
        <begin position="2038"/>
        <end position="2057"/>
    </location>
</feature>
<dbReference type="InterPro" id="IPR011049">
    <property type="entry name" value="Serralysin-like_metalloprot_C"/>
</dbReference>